<name>A0A8S4RYI8_9NEOP</name>
<proteinExistence type="predicted"/>
<keyword evidence="2" id="KW-1185">Reference proteome</keyword>
<comment type="caution">
    <text evidence="1">The sequence shown here is derived from an EMBL/GenBank/DDBJ whole genome shotgun (WGS) entry which is preliminary data.</text>
</comment>
<sequence>MLENCVRAKFLSSGLVGNCIAHVDWNCLPCLLSFFDSFTRSKTRSQRAEKEVRERSPIILVVATPEAVDEYAPSRDELIDRARNAVFSITSVAKKSKNLRGGVRSEISRATTEIQKAMDTL</sequence>
<dbReference type="EMBL" id="CAKXAJ010025777">
    <property type="protein sequence ID" value="CAH2243854.1"/>
    <property type="molecule type" value="Genomic_DNA"/>
</dbReference>
<evidence type="ECO:0000313" key="2">
    <source>
        <dbReference type="Proteomes" id="UP000838756"/>
    </source>
</evidence>
<reference evidence="1" key="1">
    <citation type="submission" date="2022-03" db="EMBL/GenBank/DDBJ databases">
        <authorList>
            <person name="Lindestad O."/>
        </authorList>
    </citation>
    <scope>NUCLEOTIDE SEQUENCE</scope>
</reference>
<dbReference type="Proteomes" id="UP000838756">
    <property type="component" value="Unassembled WGS sequence"/>
</dbReference>
<gene>
    <name evidence="1" type="primary">jg15156</name>
    <name evidence="1" type="ORF">PAEG_LOCUS19936</name>
</gene>
<evidence type="ECO:0000313" key="1">
    <source>
        <dbReference type="EMBL" id="CAH2243854.1"/>
    </source>
</evidence>
<protein>
    <submittedName>
        <fullName evidence="1">Jg15156 protein</fullName>
    </submittedName>
</protein>
<accession>A0A8S4RYI8</accession>
<organism evidence="1 2">
    <name type="scientific">Pararge aegeria aegeria</name>
    <dbReference type="NCBI Taxonomy" id="348720"/>
    <lineage>
        <taxon>Eukaryota</taxon>
        <taxon>Metazoa</taxon>
        <taxon>Ecdysozoa</taxon>
        <taxon>Arthropoda</taxon>
        <taxon>Hexapoda</taxon>
        <taxon>Insecta</taxon>
        <taxon>Pterygota</taxon>
        <taxon>Neoptera</taxon>
        <taxon>Endopterygota</taxon>
        <taxon>Lepidoptera</taxon>
        <taxon>Glossata</taxon>
        <taxon>Ditrysia</taxon>
        <taxon>Papilionoidea</taxon>
        <taxon>Nymphalidae</taxon>
        <taxon>Satyrinae</taxon>
        <taxon>Satyrini</taxon>
        <taxon>Parargina</taxon>
        <taxon>Pararge</taxon>
    </lineage>
</organism>
<dbReference type="AlphaFoldDB" id="A0A8S4RYI8"/>